<dbReference type="GO" id="GO:0005634">
    <property type="term" value="C:nucleus"/>
    <property type="evidence" value="ECO:0007669"/>
    <property type="project" value="TreeGrafter"/>
</dbReference>
<sequence>MATPVTPKELEDAFIKVTFEEDTPLEQEDTPLEQGIAATDPLYDPWIDQASNKFSEPAVFGARQLRKLYPKHSVVLASTNVLGFPGALVQPLSPSDLITTVYFVPLARRLSTIPGVLVDQISFGSFRVAWDKYEYLLYVVKYPYGLGSIVQHYILHDGPEEHARALLLAAGAWATQLHEEVLIFNSGFWQKDHSLWLDIQKANWADVILKDKFKTAIQKDVYGFFDSEDLYKSLAIPWKRGLIMWGPPGNGKTISLKAIMKDCDEKGYAPLYVKSFKSWMGEEGSMQAVFEKARQMAPCVLILEDLDSLINDANRSFFLNQLDGLQSNDGLLIIGTTNHFDRLDPALNSRPSRFDRKYEFPDPDEEERTLYVQYWQGKLQGNKKISFPDSLVKEIASQTDGFSFAYLKEAFVSSLVLLAGFEDDDKPEFGDVLKGQVKALRDQLDKGKDKLAQLGSAPTVSARARPSPPQPSAGRLTQVDERFLGLGRIWDATAGAVGRMPGSMPGVADSGEAGVQNQRRELRDLGLSFGRSFVA</sequence>
<evidence type="ECO:0000313" key="4">
    <source>
        <dbReference type="EMBL" id="PIL36947.1"/>
    </source>
</evidence>
<evidence type="ECO:0000313" key="5">
    <source>
        <dbReference type="Proteomes" id="UP000230002"/>
    </source>
</evidence>
<evidence type="ECO:0000259" key="3">
    <source>
        <dbReference type="SMART" id="SM00382"/>
    </source>
</evidence>
<comment type="caution">
    <text evidence="4">The sequence shown here is derived from an EMBL/GenBank/DDBJ whole genome shotgun (WGS) entry which is preliminary data.</text>
</comment>
<dbReference type="GO" id="GO:0042254">
    <property type="term" value="P:ribosome biogenesis"/>
    <property type="evidence" value="ECO:0007669"/>
    <property type="project" value="TreeGrafter"/>
</dbReference>
<dbReference type="InterPro" id="IPR003959">
    <property type="entry name" value="ATPase_AAA_core"/>
</dbReference>
<dbReference type="GO" id="GO:0005524">
    <property type="term" value="F:ATP binding"/>
    <property type="evidence" value="ECO:0007669"/>
    <property type="project" value="UniProtKB-KW"/>
</dbReference>
<dbReference type="GO" id="GO:0003723">
    <property type="term" value="F:RNA binding"/>
    <property type="evidence" value="ECO:0007669"/>
    <property type="project" value="TreeGrafter"/>
</dbReference>
<evidence type="ECO:0000256" key="1">
    <source>
        <dbReference type="RuleBase" id="RU003651"/>
    </source>
</evidence>
<dbReference type="Pfam" id="PF00004">
    <property type="entry name" value="AAA"/>
    <property type="match status" value="1"/>
</dbReference>
<comment type="similarity">
    <text evidence="1">Belongs to the AAA ATPase family.</text>
</comment>
<dbReference type="GO" id="GO:0016887">
    <property type="term" value="F:ATP hydrolysis activity"/>
    <property type="evidence" value="ECO:0007669"/>
    <property type="project" value="InterPro"/>
</dbReference>
<dbReference type="Gene3D" id="3.40.50.300">
    <property type="entry name" value="P-loop containing nucleotide triphosphate hydrolases"/>
    <property type="match status" value="1"/>
</dbReference>
<accession>A0A2G8ST41</accession>
<dbReference type="EMBL" id="AYKW01000001">
    <property type="protein sequence ID" value="PIL36947.1"/>
    <property type="molecule type" value="Genomic_DNA"/>
</dbReference>
<protein>
    <submittedName>
        <fullName evidence="4">Transporter</fullName>
    </submittedName>
</protein>
<dbReference type="InterPro" id="IPR003960">
    <property type="entry name" value="ATPase_AAA_CS"/>
</dbReference>
<dbReference type="PANTHER" id="PTHR23077:SF132">
    <property type="entry name" value="ATP-DEPENDENT ZN PROTEASE"/>
    <property type="match status" value="1"/>
</dbReference>
<feature type="domain" description="AAA+ ATPase" evidence="3">
    <location>
        <begin position="238"/>
        <end position="364"/>
    </location>
</feature>
<dbReference type="AlphaFoldDB" id="A0A2G8ST41"/>
<feature type="region of interest" description="Disordered" evidence="2">
    <location>
        <begin position="456"/>
        <end position="475"/>
    </location>
</feature>
<dbReference type="PROSITE" id="PS00674">
    <property type="entry name" value="AAA"/>
    <property type="match status" value="1"/>
</dbReference>
<dbReference type="SMART" id="SM00382">
    <property type="entry name" value="AAA"/>
    <property type="match status" value="1"/>
</dbReference>
<dbReference type="InterPro" id="IPR050168">
    <property type="entry name" value="AAA_ATPase_domain"/>
</dbReference>
<dbReference type="InterPro" id="IPR003593">
    <property type="entry name" value="AAA+_ATPase"/>
</dbReference>
<keyword evidence="5" id="KW-1185">Reference proteome</keyword>
<keyword evidence="1" id="KW-0067">ATP-binding</keyword>
<evidence type="ECO:0000256" key="2">
    <source>
        <dbReference type="SAM" id="MobiDB-lite"/>
    </source>
</evidence>
<dbReference type="PANTHER" id="PTHR23077">
    <property type="entry name" value="AAA-FAMILY ATPASE"/>
    <property type="match status" value="1"/>
</dbReference>
<keyword evidence="1" id="KW-0547">Nucleotide-binding</keyword>
<dbReference type="GO" id="GO:1990275">
    <property type="term" value="F:preribosome binding"/>
    <property type="evidence" value="ECO:0007669"/>
    <property type="project" value="TreeGrafter"/>
</dbReference>
<organism evidence="4 5">
    <name type="scientific">Ganoderma sinense ZZ0214-1</name>
    <dbReference type="NCBI Taxonomy" id="1077348"/>
    <lineage>
        <taxon>Eukaryota</taxon>
        <taxon>Fungi</taxon>
        <taxon>Dikarya</taxon>
        <taxon>Basidiomycota</taxon>
        <taxon>Agaricomycotina</taxon>
        <taxon>Agaricomycetes</taxon>
        <taxon>Polyporales</taxon>
        <taxon>Polyporaceae</taxon>
        <taxon>Ganoderma</taxon>
    </lineage>
</organism>
<reference evidence="4 5" key="1">
    <citation type="journal article" date="2015" name="Sci. Rep.">
        <title>Chromosome-level genome map provides insights into diverse defense mechanisms in the medicinal fungus Ganoderma sinense.</title>
        <authorList>
            <person name="Zhu Y."/>
            <person name="Xu J."/>
            <person name="Sun C."/>
            <person name="Zhou S."/>
            <person name="Xu H."/>
            <person name="Nelson D.R."/>
            <person name="Qian J."/>
            <person name="Song J."/>
            <person name="Luo H."/>
            <person name="Xiang L."/>
            <person name="Li Y."/>
            <person name="Xu Z."/>
            <person name="Ji A."/>
            <person name="Wang L."/>
            <person name="Lu S."/>
            <person name="Hayward A."/>
            <person name="Sun W."/>
            <person name="Li X."/>
            <person name="Schwartz D.C."/>
            <person name="Wang Y."/>
            <person name="Chen S."/>
        </authorList>
    </citation>
    <scope>NUCLEOTIDE SEQUENCE [LARGE SCALE GENOMIC DNA]</scope>
    <source>
        <strain evidence="4 5">ZZ0214-1</strain>
    </source>
</reference>
<dbReference type="InterPro" id="IPR027417">
    <property type="entry name" value="P-loop_NTPase"/>
</dbReference>
<name>A0A2G8ST41_9APHY</name>
<dbReference type="OrthoDB" id="2115716at2759"/>
<dbReference type="SUPFAM" id="SSF52540">
    <property type="entry name" value="P-loop containing nucleoside triphosphate hydrolases"/>
    <property type="match status" value="1"/>
</dbReference>
<dbReference type="CDD" id="cd19481">
    <property type="entry name" value="RecA-like_protease"/>
    <property type="match status" value="1"/>
</dbReference>
<proteinExistence type="inferred from homology"/>
<gene>
    <name evidence="4" type="ORF">GSI_00638</name>
</gene>
<dbReference type="STRING" id="1077348.A0A2G8ST41"/>
<dbReference type="Proteomes" id="UP000230002">
    <property type="component" value="Unassembled WGS sequence"/>
</dbReference>